<evidence type="ECO:0000313" key="3">
    <source>
        <dbReference type="Proteomes" id="UP000762676"/>
    </source>
</evidence>
<protein>
    <submittedName>
        <fullName evidence="2">Reverse transcriptase</fullName>
    </submittedName>
</protein>
<evidence type="ECO:0000256" key="1">
    <source>
        <dbReference type="SAM" id="Phobius"/>
    </source>
</evidence>
<evidence type="ECO:0000313" key="2">
    <source>
        <dbReference type="EMBL" id="GFS03230.1"/>
    </source>
</evidence>
<gene>
    <name evidence="2" type="ORF">ElyMa_006464700</name>
</gene>
<accession>A0AAV4HZU9</accession>
<dbReference type="EMBL" id="BMAT01012988">
    <property type="protein sequence ID" value="GFS03230.1"/>
    <property type="molecule type" value="Genomic_DNA"/>
</dbReference>
<organism evidence="2 3">
    <name type="scientific">Elysia marginata</name>
    <dbReference type="NCBI Taxonomy" id="1093978"/>
    <lineage>
        <taxon>Eukaryota</taxon>
        <taxon>Metazoa</taxon>
        <taxon>Spiralia</taxon>
        <taxon>Lophotrochozoa</taxon>
        <taxon>Mollusca</taxon>
        <taxon>Gastropoda</taxon>
        <taxon>Heterobranchia</taxon>
        <taxon>Euthyneura</taxon>
        <taxon>Panpulmonata</taxon>
        <taxon>Sacoglossa</taxon>
        <taxon>Placobranchoidea</taxon>
        <taxon>Plakobranchidae</taxon>
        <taxon>Elysia</taxon>
    </lineage>
</organism>
<proteinExistence type="predicted"/>
<dbReference type="GO" id="GO:0003964">
    <property type="term" value="F:RNA-directed DNA polymerase activity"/>
    <property type="evidence" value="ECO:0007669"/>
    <property type="project" value="UniProtKB-KW"/>
</dbReference>
<dbReference type="AlphaFoldDB" id="A0AAV4HZU9"/>
<keyword evidence="1" id="KW-0812">Transmembrane</keyword>
<comment type="caution">
    <text evidence="2">The sequence shown here is derived from an EMBL/GenBank/DDBJ whole genome shotgun (WGS) entry which is preliminary data.</text>
</comment>
<keyword evidence="2" id="KW-0808">Transferase</keyword>
<keyword evidence="3" id="KW-1185">Reference proteome</keyword>
<keyword evidence="1" id="KW-0472">Membrane</keyword>
<keyword evidence="2" id="KW-0695">RNA-directed DNA polymerase</keyword>
<feature type="transmembrane region" description="Helical" evidence="1">
    <location>
        <begin position="61"/>
        <end position="85"/>
    </location>
</feature>
<keyword evidence="2" id="KW-0548">Nucleotidyltransferase</keyword>
<reference evidence="2 3" key="1">
    <citation type="journal article" date="2021" name="Elife">
        <title>Chloroplast acquisition without the gene transfer in kleptoplastic sea slugs, Plakobranchus ocellatus.</title>
        <authorList>
            <person name="Maeda T."/>
            <person name="Takahashi S."/>
            <person name="Yoshida T."/>
            <person name="Shimamura S."/>
            <person name="Takaki Y."/>
            <person name="Nagai Y."/>
            <person name="Toyoda A."/>
            <person name="Suzuki Y."/>
            <person name="Arimoto A."/>
            <person name="Ishii H."/>
            <person name="Satoh N."/>
            <person name="Nishiyama T."/>
            <person name="Hasebe M."/>
            <person name="Maruyama T."/>
            <person name="Minagawa J."/>
            <person name="Obokata J."/>
            <person name="Shigenobu S."/>
        </authorList>
    </citation>
    <scope>NUCLEOTIDE SEQUENCE [LARGE SCALE GENOMIC DNA]</scope>
</reference>
<dbReference type="Proteomes" id="UP000762676">
    <property type="component" value="Unassembled WGS sequence"/>
</dbReference>
<sequence>MSYHLYDDDTQMYCTDTINNLPLLLSKTSICIESVKEWMMTNKLKLNDDKTEIIILGKDKVVVIVVVVVVVKVVVTVVEAVVLVIEAVVE</sequence>
<keyword evidence="1" id="KW-1133">Transmembrane helix</keyword>
<name>A0AAV4HZU9_9GAST</name>